<organism evidence="2 3">
    <name type="scientific">Mycena maculata</name>
    <dbReference type="NCBI Taxonomy" id="230809"/>
    <lineage>
        <taxon>Eukaryota</taxon>
        <taxon>Fungi</taxon>
        <taxon>Dikarya</taxon>
        <taxon>Basidiomycota</taxon>
        <taxon>Agaricomycotina</taxon>
        <taxon>Agaricomycetes</taxon>
        <taxon>Agaricomycetidae</taxon>
        <taxon>Agaricales</taxon>
        <taxon>Marasmiineae</taxon>
        <taxon>Mycenaceae</taxon>
        <taxon>Mycena</taxon>
    </lineage>
</organism>
<keyword evidence="3" id="KW-1185">Reference proteome</keyword>
<dbReference type="Proteomes" id="UP001215280">
    <property type="component" value="Unassembled WGS sequence"/>
</dbReference>
<evidence type="ECO:0000313" key="3">
    <source>
        <dbReference type="Proteomes" id="UP001215280"/>
    </source>
</evidence>
<gene>
    <name evidence="2" type="ORF">DFH07DRAFT_777466</name>
</gene>
<dbReference type="AlphaFoldDB" id="A0AAD7IJH9"/>
<evidence type="ECO:0000313" key="2">
    <source>
        <dbReference type="EMBL" id="KAJ7743254.1"/>
    </source>
</evidence>
<protein>
    <submittedName>
        <fullName evidence="2">Uncharacterized protein</fullName>
    </submittedName>
</protein>
<proteinExistence type="predicted"/>
<dbReference type="EMBL" id="JARJLG010000113">
    <property type="protein sequence ID" value="KAJ7743254.1"/>
    <property type="molecule type" value="Genomic_DNA"/>
</dbReference>
<reference evidence="2" key="1">
    <citation type="submission" date="2023-03" db="EMBL/GenBank/DDBJ databases">
        <title>Massive genome expansion in bonnet fungi (Mycena s.s.) driven by repeated elements and novel gene families across ecological guilds.</title>
        <authorList>
            <consortium name="Lawrence Berkeley National Laboratory"/>
            <person name="Harder C.B."/>
            <person name="Miyauchi S."/>
            <person name="Viragh M."/>
            <person name="Kuo A."/>
            <person name="Thoen E."/>
            <person name="Andreopoulos B."/>
            <person name="Lu D."/>
            <person name="Skrede I."/>
            <person name="Drula E."/>
            <person name="Henrissat B."/>
            <person name="Morin E."/>
            <person name="Kohler A."/>
            <person name="Barry K."/>
            <person name="LaButti K."/>
            <person name="Morin E."/>
            <person name="Salamov A."/>
            <person name="Lipzen A."/>
            <person name="Mereny Z."/>
            <person name="Hegedus B."/>
            <person name="Baldrian P."/>
            <person name="Stursova M."/>
            <person name="Weitz H."/>
            <person name="Taylor A."/>
            <person name="Grigoriev I.V."/>
            <person name="Nagy L.G."/>
            <person name="Martin F."/>
            <person name="Kauserud H."/>
        </authorList>
    </citation>
    <scope>NUCLEOTIDE SEQUENCE</scope>
    <source>
        <strain evidence="2">CBHHK188m</strain>
    </source>
</reference>
<name>A0AAD7IJH9_9AGAR</name>
<comment type="caution">
    <text evidence="2">The sequence shown here is derived from an EMBL/GenBank/DDBJ whole genome shotgun (WGS) entry which is preliminary data.</text>
</comment>
<feature type="region of interest" description="Disordered" evidence="1">
    <location>
        <begin position="28"/>
        <end position="57"/>
    </location>
</feature>
<accession>A0AAD7IJH9</accession>
<sequence length="295" mass="31896">MAIFTNSLIPTARKILYHMGEVRIIRSTASSHASGSTPRRGRTRFGPPITPESPLSRVRDARPAIVVSPIRAIPSSVLDNLVSNIAGPSRSEVTANIDANSNTQGASPLYDPFAPLTLRASVATPTDLPPLHFEYSRQASPVSVISTVSNTSEDNSIPSPAFYTRDGSIISISSDSSNGTISNIGELGYPAATDEEPVVMDLLSPANGPVQRLTVYPRYREGGASWLVVRDYKLTLAKIGYNTEQMGEIFLPLSKIWLQYPSYLPYIITQSNTLVFIRPAGVSTGSPDDVLDELF</sequence>
<evidence type="ECO:0000256" key="1">
    <source>
        <dbReference type="SAM" id="MobiDB-lite"/>
    </source>
</evidence>